<proteinExistence type="predicted"/>
<dbReference type="Proteomes" id="UP000606653">
    <property type="component" value="Unassembled WGS sequence"/>
</dbReference>
<name>A0ABQ2KRS1_9BACL</name>
<reference evidence="3" key="1">
    <citation type="journal article" date="2019" name="Int. J. Syst. Evol. Microbiol.">
        <title>The Global Catalogue of Microorganisms (GCM) 10K type strain sequencing project: providing services to taxonomists for standard genome sequencing and annotation.</title>
        <authorList>
            <consortium name="The Broad Institute Genomics Platform"/>
            <consortium name="The Broad Institute Genome Sequencing Center for Infectious Disease"/>
            <person name="Wu L."/>
            <person name="Ma J."/>
        </authorList>
    </citation>
    <scope>NUCLEOTIDE SEQUENCE [LARGE SCALE GENOMIC DNA]</scope>
    <source>
        <strain evidence="3">CGMCC 1.6964</strain>
    </source>
</reference>
<accession>A0ABQ2KRS1</accession>
<sequence length="50" mass="5832">MNLEILYHMSGELAQWPEHDEEVEDEINLMQIGDPYSKKNVDKQDGQQGE</sequence>
<feature type="region of interest" description="Disordered" evidence="1">
    <location>
        <begin position="31"/>
        <end position="50"/>
    </location>
</feature>
<evidence type="ECO:0000256" key="1">
    <source>
        <dbReference type="SAM" id="MobiDB-lite"/>
    </source>
</evidence>
<protein>
    <submittedName>
        <fullName evidence="2">Uncharacterized protein</fullName>
    </submittedName>
</protein>
<organism evidence="2 3">
    <name type="scientific">Saccharibacillus kuerlensis</name>
    <dbReference type="NCBI Taxonomy" id="459527"/>
    <lineage>
        <taxon>Bacteria</taxon>
        <taxon>Bacillati</taxon>
        <taxon>Bacillota</taxon>
        <taxon>Bacilli</taxon>
        <taxon>Bacillales</taxon>
        <taxon>Paenibacillaceae</taxon>
        <taxon>Saccharibacillus</taxon>
    </lineage>
</organism>
<feature type="compositionally biased region" description="Basic and acidic residues" evidence="1">
    <location>
        <begin position="36"/>
        <end position="50"/>
    </location>
</feature>
<evidence type="ECO:0000313" key="3">
    <source>
        <dbReference type="Proteomes" id="UP000606653"/>
    </source>
</evidence>
<evidence type="ECO:0000313" key="2">
    <source>
        <dbReference type="EMBL" id="GGN91303.1"/>
    </source>
</evidence>
<keyword evidence="3" id="KW-1185">Reference proteome</keyword>
<gene>
    <name evidence="2" type="ORF">GCM10010969_02840</name>
</gene>
<comment type="caution">
    <text evidence="2">The sequence shown here is derived from an EMBL/GenBank/DDBJ whole genome shotgun (WGS) entry which is preliminary data.</text>
</comment>
<dbReference type="EMBL" id="BMLN01000001">
    <property type="protein sequence ID" value="GGN91303.1"/>
    <property type="molecule type" value="Genomic_DNA"/>
</dbReference>